<name>A0A094QE38_9ZZZZ</name>
<dbReference type="SUPFAM" id="SSF53756">
    <property type="entry name" value="UDP-Glycosyltransferase/glycogen phosphorylase"/>
    <property type="match status" value="1"/>
</dbReference>
<dbReference type="GO" id="GO:0016758">
    <property type="term" value="F:hexosyltransferase activity"/>
    <property type="evidence" value="ECO:0007669"/>
    <property type="project" value="TreeGrafter"/>
</dbReference>
<dbReference type="EMBL" id="JNSK01000003">
    <property type="protein sequence ID" value="KGA20459.1"/>
    <property type="molecule type" value="Genomic_DNA"/>
</dbReference>
<organism evidence="3">
    <name type="scientific">freshwater metagenome</name>
    <dbReference type="NCBI Taxonomy" id="449393"/>
    <lineage>
        <taxon>unclassified sequences</taxon>
        <taxon>metagenomes</taxon>
        <taxon>ecological metagenomes</taxon>
    </lineage>
</organism>
<dbReference type="PANTHER" id="PTHR45947:SF3">
    <property type="entry name" value="SULFOQUINOVOSYL TRANSFERASE SQD2"/>
    <property type="match status" value="1"/>
</dbReference>
<evidence type="ECO:0000259" key="1">
    <source>
        <dbReference type="Pfam" id="PF00534"/>
    </source>
</evidence>
<sequence>MQVNGPLESTSPKNPPFPVEKILCITNDFGPRAGGIETFIIGLIQRLPKNTVIVYTSAQDQSDEYDQQWLENYGVEVIRDKARILLPTLGVAYCISSLIRERGITTAFFGAAAPLGLLSRSIRRAGIKRIIALTHGHEVWWSRLWPFTIAMKFISRRVDHLTYLGEFTRNSISRAIDTSAQSAMVKIAPGIDTDHFAPVDSTDLKKTLGLLDKRVIVSVGRLVHRKGQDSLIEAMPQVLQKIPNAHLVLIGEGPYRGYLEGRAKKLQVDSHITFIGRIAYAELPRYICVGEIFAMPSRSRFAGLEVEGLGIVYLEASACALPVIAGKSGGAPDAVLDGITGFVVDGTDVTAVAQSIEELLLDNERAREMGLRGREWVIDQWRWQIWSERFSGLLRPSP</sequence>
<reference evidence="3" key="1">
    <citation type="submission" date="2014-05" db="EMBL/GenBank/DDBJ databases">
        <title>Key roles for freshwater Actinobacteria revealed by deep metagenomic sequencing.</title>
        <authorList>
            <person name="Ghai R."/>
            <person name="Mizuno C.M."/>
            <person name="Picazo A."/>
            <person name="Camacho A."/>
            <person name="Rodriguez-Valera F."/>
        </authorList>
    </citation>
    <scope>NUCLEOTIDE SEQUENCE</scope>
</reference>
<dbReference type="PANTHER" id="PTHR45947">
    <property type="entry name" value="SULFOQUINOVOSYL TRANSFERASE SQD2"/>
    <property type="match status" value="1"/>
</dbReference>
<feature type="domain" description="Glycosyltransferase subfamily 4-like N-terminal" evidence="2">
    <location>
        <begin position="34"/>
        <end position="194"/>
    </location>
</feature>
<gene>
    <name evidence="3" type="ORF">GM50_1880</name>
</gene>
<comment type="caution">
    <text evidence="3">The sequence shown here is derived from an EMBL/GenBank/DDBJ whole genome shotgun (WGS) entry which is preliminary data.</text>
</comment>
<dbReference type="AlphaFoldDB" id="A0A094QE38"/>
<dbReference type="InterPro" id="IPR028098">
    <property type="entry name" value="Glyco_trans_4-like_N"/>
</dbReference>
<dbReference type="Pfam" id="PF00534">
    <property type="entry name" value="Glycos_transf_1"/>
    <property type="match status" value="1"/>
</dbReference>
<dbReference type="CDD" id="cd03801">
    <property type="entry name" value="GT4_PimA-like"/>
    <property type="match status" value="1"/>
</dbReference>
<dbReference type="InterPro" id="IPR050194">
    <property type="entry name" value="Glycosyltransferase_grp1"/>
</dbReference>
<evidence type="ECO:0008006" key="4">
    <source>
        <dbReference type="Google" id="ProtNLM"/>
    </source>
</evidence>
<dbReference type="InterPro" id="IPR001296">
    <property type="entry name" value="Glyco_trans_1"/>
</dbReference>
<proteinExistence type="predicted"/>
<evidence type="ECO:0000313" key="3">
    <source>
        <dbReference type="EMBL" id="KGA20459.1"/>
    </source>
</evidence>
<feature type="domain" description="Glycosyl transferase family 1" evidence="1">
    <location>
        <begin position="206"/>
        <end position="376"/>
    </location>
</feature>
<dbReference type="Pfam" id="PF13439">
    <property type="entry name" value="Glyco_transf_4"/>
    <property type="match status" value="1"/>
</dbReference>
<dbReference type="Gene3D" id="3.40.50.2000">
    <property type="entry name" value="Glycogen Phosphorylase B"/>
    <property type="match status" value="2"/>
</dbReference>
<dbReference type="FunFam" id="3.40.50.2000:FF:000069">
    <property type="entry name" value="Alpha-(1-6)-phosphatidylinositol monomannoside mannosyltransferase"/>
    <property type="match status" value="1"/>
</dbReference>
<accession>A0A094QE38</accession>
<protein>
    <recommendedName>
        <fullName evidence="4">Glycosyltransferase</fullName>
    </recommendedName>
</protein>
<evidence type="ECO:0000259" key="2">
    <source>
        <dbReference type="Pfam" id="PF13439"/>
    </source>
</evidence>